<dbReference type="Pfam" id="PF13424">
    <property type="entry name" value="TPR_12"/>
    <property type="match status" value="3"/>
</dbReference>
<evidence type="ECO:0000313" key="3">
    <source>
        <dbReference type="Proteomes" id="UP000815325"/>
    </source>
</evidence>
<dbReference type="SMART" id="SM00028">
    <property type="entry name" value="TPR"/>
    <property type="match status" value="6"/>
</dbReference>
<protein>
    <recommendedName>
        <fullName evidence="4">Kinesin light chain</fullName>
    </recommendedName>
</protein>
<dbReference type="Gene3D" id="3.40.50.300">
    <property type="entry name" value="P-loop containing nucleotide triphosphate hydrolases"/>
    <property type="match status" value="1"/>
</dbReference>
<evidence type="ECO:0008006" key="4">
    <source>
        <dbReference type="Google" id="ProtNLM"/>
    </source>
</evidence>
<dbReference type="InterPro" id="IPR019734">
    <property type="entry name" value="TPR_rpt"/>
</dbReference>
<reference evidence="2" key="1">
    <citation type="submission" date="2017-08" db="EMBL/GenBank/DDBJ databases">
        <authorList>
            <person name="Polle J.E."/>
            <person name="Barry K."/>
            <person name="Cushman J."/>
            <person name="Schmutz J."/>
            <person name="Tran D."/>
            <person name="Hathwaick L.T."/>
            <person name="Yim W.C."/>
            <person name="Jenkins J."/>
            <person name="Mckie-Krisberg Z.M."/>
            <person name="Prochnik S."/>
            <person name="Lindquist E."/>
            <person name="Dockter R.B."/>
            <person name="Adam C."/>
            <person name="Molina H."/>
            <person name="Bunkerborg J."/>
            <person name="Jin E."/>
            <person name="Buchheim M."/>
            <person name="Magnuson J."/>
        </authorList>
    </citation>
    <scope>NUCLEOTIDE SEQUENCE</scope>
    <source>
        <strain evidence="2">CCAP 19/18</strain>
    </source>
</reference>
<dbReference type="SUPFAM" id="SSF52540">
    <property type="entry name" value="P-loop containing nucleoside triphosphate hydrolases"/>
    <property type="match status" value="1"/>
</dbReference>
<comment type="caution">
    <text evidence="2">The sequence shown here is derived from an EMBL/GenBank/DDBJ whole genome shotgun (WGS) entry which is preliminary data.</text>
</comment>
<dbReference type="SUPFAM" id="SSF48452">
    <property type="entry name" value="TPR-like"/>
    <property type="match status" value="4"/>
</dbReference>
<evidence type="ECO:0000256" key="1">
    <source>
        <dbReference type="SAM" id="MobiDB-lite"/>
    </source>
</evidence>
<accession>A0ABQ7GAV2</accession>
<dbReference type="InterPro" id="IPR027417">
    <property type="entry name" value="P-loop_NTPase"/>
</dbReference>
<name>A0ABQ7GAV2_DUNSA</name>
<dbReference type="Pfam" id="PF13374">
    <property type="entry name" value="TPR_10"/>
    <property type="match status" value="2"/>
</dbReference>
<dbReference type="PANTHER" id="PTHR46082">
    <property type="entry name" value="ATP/GTP-BINDING PROTEIN-RELATED"/>
    <property type="match status" value="1"/>
</dbReference>
<dbReference type="Gene3D" id="1.25.40.10">
    <property type="entry name" value="Tetratricopeptide repeat domain"/>
    <property type="match status" value="3"/>
</dbReference>
<feature type="non-terminal residue" evidence="2">
    <location>
        <position position="1"/>
    </location>
</feature>
<sequence>VKACLQKDADSQLQMKRFQDNVEKGDPTTISVQEVVDAFPIGFSLSEAVNRALNLHEDGGLGSSKLPKLEEHYVSREQDALDLEHKFHQQLDSKSSSHGAAVCVVAGAGMGKSSLGLDVGWRFVKARMCPAGAVFVDLREACTFEAVIWRMCCALDVSVDEHAVNNIKSNLKSRSNTWSGPFFVLLDNAEDAMQRKSEKLQLEHFFTEVASLAMLLITSRDKVAEEKGMQQHELHSMDVNVCRELMRSVAANLEEQEVCAAVDLCHGVPLLVRRAADALQNGQIVLQDLKDAMSASNDHTSAVLTLTLRTMPRKQQLLMARLTFFPSNFTVAGAAAVLDQSEAQTHGQLCIFYRHGLVKRGTGGNTFALHMAVREASSALGGEAITQGRVHFVAFVFKQLDLWARMFLTSAWEPYLALAREAGPDIMAAFEMAGSLVAQQSQAQVSMLQSILAVDAVLVQELLSCAGYPCKGTWSKLECLHESIQVGSDSEKAAALLLECVAESDYEKAATAHDLCCQALGPEHPRSIACVHAMAQGQKTVHHRYQEAEALFREAYEMRLRVMGEQAPVTWMSLQGLASCIAYNQALHAKAEPEWSKLLDVLRKELGDQHPMTLDAGEGLAKCLGFLGKLEEAEDLIRKNLDARQKVLGLDHPDSITSVSTLADCLSRQGKYNEAEILYRECLAARQDVLGPNHLSSIASKNTLANCLSRRGKWGDAEYLYRQSLEARQRSLHPDNPSIFDTENNLADSLSRQGKMAEAEALYQQSLAGRQHVLGPNHLKSIASENNLANSLFSQGKYNEAEAYYKTSLAARRRVLTPYNLDSITSANSLANCLYKQDKYEEAENVNRESLAAQQHDLGPDHPGTSTSIASVRNIAICLSKQGKMRDAEAHFRKTLEARQSVLGQGHHDSIVSMGDLSSCLFNQEKLPEAEAFDREVLEVLGTDHPAWDTFFNNTNKCLSRQGKWSEAQAFNQGMLEVLGMDHPASNVCIRNIHNCLSRQGEGGGRRRGPGRRGAGGRGPGGRGPGGRGPGGRGPGGQEPGERGPGGRGSGGRGPGGRGPGGRGQGLGRE</sequence>
<gene>
    <name evidence="2" type="ORF">DUNSADRAFT_12674</name>
</gene>
<dbReference type="InterPro" id="IPR053137">
    <property type="entry name" value="NLR-like"/>
</dbReference>
<dbReference type="PANTHER" id="PTHR46082:SF6">
    <property type="entry name" value="AAA+ ATPASE DOMAIN-CONTAINING PROTEIN-RELATED"/>
    <property type="match status" value="1"/>
</dbReference>
<feature type="compositionally biased region" description="Gly residues" evidence="1">
    <location>
        <begin position="1012"/>
        <end position="1070"/>
    </location>
</feature>
<dbReference type="Proteomes" id="UP000815325">
    <property type="component" value="Unassembled WGS sequence"/>
</dbReference>
<evidence type="ECO:0000313" key="2">
    <source>
        <dbReference type="EMBL" id="KAF5831727.1"/>
    </source>
</evidence>
<feature type="region of interest" description="Disordered" evidence="1">
    <location>
        <begin position="999"/>
        <end position="1070"/>
    </location>
</feature>
<keyword evidence="3" id="KW-1185">Reference proteome</keyword>
<proteinExistence type="predicted"/>
<organism evidence="2 3">
    <name type="scientific">Dunaliella salina</name>
    <name type="common">Green alga</name>
    <name type="synonym">Protococcus salinus</name>
    <dbReference type="NCBI Taxonomy" id="3046"/>
    <lineage>
        <taxon>Eukaryota</taxon>
        <taxon>Viridiplantae</taxon>
        <taxon>Chlorophyta</taxon>
        <taxon>core chlorophytes</taxon>
        <taxon>Chlorophyceae</taxon>
        <taxon>CS clade</taxon>
        <taxon>Chlamydomonadales</taxon>
        <taxon>Dunaliellaceae</taxon>
        <taxon>Dunaliella</taxon>
    </lineage>
</organism>
<dbReference type="InterPro" id="IPR011990">
    <property type="entry name" value="TPR-like_helical_dom_sf"/>
</dbReference>
<dbReference type="EMBL" id="MU069925">
    <property type="protein sequence ID" value="KAF5831727.1"/>
    <property type="molecule type" value="Genomic_DNA"/>
</dbReference>